<feature type="domain" description="C2H2-type" evidence="3">
    <location>
        <begin position="117"/>
        <end position="146"/>
    </location>
</feature>
<keyword evidence="1" id="KW-0479">Metal-binding</keyword>
<organism evidence="4 5">
    <name type="scientific">Meripilus lineatus</name>
    <dbReference type="NCBI Taxonomy" id="2056292"/>
    <lineage>
        <taxon>Eukaryota</taxon>
        <taxon>Fungi</taxon>
        <taxon>Dikarya</taxon>
        <taxon>Basidiomycota</taxon>
        <taxon>Agaricomycotina</taxon>
        <taxon>Agaricomycetes</taxon>
        <taxon>Polyporales</taxon>
        <taxon>Meripilaceae</taxon>
        <taxon>Meripilus</taxon>
    </lineage>
</organism>
<keyword evidence="1" id="KW-0862">Zinc</keyword>
<dbReference type="PROSITE" id="PS50157">
    <property type="entry name" value="ZINC_FINGER_C2H2_2"/>
    <property type="match status" value="1"/>
</dbReference>
<accession>A0AAD5V2V0</accession>
<evidence type="ECO:0000313" key="4">
    <source>
        <dbReference type="EMBL" id="KAJ3484728.1"/>
    </source>
</evidence>
<dbReference type="GO" id="GO:0008270">
    <property type="term" value="F:zinc ion binding"/>
    <property type="evidence" value="ECO:0007669"/>
    <property type="project" value="UniProtKB-KW"/>
</dbReference>
<protein>
    <recommendedName>
        <fullName evidence="3">C2H2-type domain-containing protein</fullName>
    </recommendedName>
</protein>
<evidence type="ECO:0000256" key="1">
    <source>
        <dbReference type="PROSITE-ProRule" id="PRU00042"/>
    </source>
</evidence>
<sequence length="234" mass="26522">MVYKSDTEDVKHPQPIVLCVSTRQPYTLPNPYPFPISVSYMARSGSSNARGNQDQSVWGLPVPLDVTETDVYLRQQVRCQYVDLATGEQCPRTLGRGRYLKRHELVHKERGDRPLRYKCQHAGCDYWGKQAGALTAHTRKHTGERLKCGHIFMANGVVFGICAYQAIWASQITRHKQTYHDYVVPDDPKHRGGRPKTTSTVDMKDYTHPGSVTYQSGNHVQLPSFAELVSHMAH</sequence>
<gene>
    <name evidence="4" type="ORF">NLI96_g5438</name>
</gene>
<keyword evidence="5" id="KW-1185">Reference proteome</keyword>
<reference evidence="4" key="1">
    <citation type="submission" date="2022-07" db="EMBL/GenBank/DDBJ databases">
        <title>Genome Sequence of Physisporinus lineatus.</title>
        <authorList>
            <person name="Buettner E."/>
        </authorList>
    </citation>
    <scope>NUCLEOTIDE SEQUENCE</scope>
    <source>
        <strain evidence="4">VT162</strain>
    </source>
</reference>
<dbReference type="InterPro" id="IPR013087">
    <property type="entry name" value="Znf_C2H2_type"/>
</dbReference>
<dbReference type="AlphaFoldDB" id="A0AAD5V2V0"/>
<evidence type="ECO:0000259" key="3">
    <source>
        <dbReference type="PROSITE" id="PS50157"/>
    </source>
</evidence>
<dbReference type="Proteomes" id="UP001212997">
    <property type="component" value="Unassembled WGS sequence"/>
</dbReference>
<name>A0AAD5V2V0_9APHY</name>
<feature type="region of interest" description="Disordered" evidence="2">
    <location>
        <begin position="183"/>
        <end position="206"/>
    </location>
</feature>
<evidence type="ECO:0000313" key="5">
    <source>
        <dbReference type="Proteomes" id="UP001212997"/>
    </source>
</evidence>
<evidence type="ECO:0000256" key="2">
    <source>
        <dbReference type="SAM" id="MobiDB-lite"/>
    </source>
</evidence>
<keyword evidence="1" id="KW-0863">Zinc-finger</keyword>
<dbReference type="EMBL" id="JANAWD010000178">
    <property type="protein sequence ID" value="KAJ3484728.1"/>
    <property type="molecule type" value="Genomic_DNA"/>
</dbReference>
<proteinExistence type="predicted"/>
<comment type="caution">
    <text evidence="4">The sequence shown here is derived from an EMBL/GenBank/DDBJ whole genome shotgun (WGS) entry which is preliminary data.</text>
</comment>
<dbReference type="Gene3D" id="3.30.160.60">
    <property type="entry name" value="Classic Zinc Finger"/>
    <property type="match status" value="1"/>
</dbReference>